<reference evidence="13" key="2">
    <citation type="submission" date="2025-08" db="UniProtKB">
        <authorList>
            <consortium name="Ensembl"/>
        </authorList>
    </citation>
    <scope>IDENTIFICATION</scope>
</reference>
<feature type="region of interest" description="Disordered" evidence="9">
    <location>
        <begin position="1396"/>
        <end position="1470"/>
    </location>
</feature>
<dbReference type="FunFam" id="2.60.40.10:FF:000307">
    <property type="entry name" value="collagen alpha-1(VII) chain isoform X1"/>
    <property type="match status" value="4"/>
</dbReference>
<dbReference type="Pfam" id="PF00014">
    <property type="entry name" value="Kunitz_BPTI"/>
    <property type="match status" value="1"/>
</dbReference>
<feature type="domain" description="Fibronectin type-III" evidence="12">
    <location>
        <begin position="220"/>
        <end position="317"/>
    </location>
</feature>
<evidence type="ECO:0000313" key="14">
    <source>
        <dbReference type="Proteomes" id="UP000314980"/>
    </source>
</evidence>
<keyword evidence="3" id="KW-0272">Extracellular matrix</keyword>
<sequence>MGCMSMCTHMYSPSLIFSGRCDNLQAADIVFLVDGSSSIGRANFLQVKGFMAGIIKPFANSVSASGIRFGAVQYSDTSRVEFTFTTYLNGTELVNAVQNLNYKGGNTRTGAGLKFVADNFFNPAASRDVPKITILITDGKSQDSVQEPAQKLRSQGVHVFAVGIKSADRNELAQISSQPSSDFTSFVGDFKLLNTLLPLVSPRVCSKAGGVYASDEAFSGPSNIQFFGQTSDSLRFRWSPAGGPVSGYAVQYVPLSGLGQPITAELRQETVSASQRTFTARELRSGTDYLVTIIAQYPNSVGESVSAKQRTKISAKTLILRLVEAGFFSLTVGWGQPSSPVQGYRLTYGPRGQPAAQLLEQSLSPDSTSITLESLQPDTEYVISLYPLFPRNSASPSILNARTCKSTLWPLRTSRYNMLRFVCVFMFWHLSRQEQQVLRAATTGPSTIRLTWRIIQSSQGYRLEWREGEGGRAQSLSFPRSTTSYELTGLQPNTEYIITLYTLYEGREEATPVSTASREQPVGTVSNLRVVESLGSTVRLGWTGVAGATQYSIMILNTEVGTEEIRTIPGNQTTLDLRDLTVGVSYGVSVTALVGENEGDPVTVYIKPGAGRVTNLRVTNANSRRIRIAWTGATGATGYRVTWRQGNSAEQSRVLGVDATSFTIDGLQPDEALVIGVAAVVDQRVGEVVTLSARTNPHSGSVSGLRIVDVTSQRIRIAWSSSPRATGYKITWRRDDGVETTRNVAADITSFTIDGLQSDSAYSVLVSALTGSREGSPSTLNIKTDLSVVGTVTLLQVQETRGEVVRVTWVGVQGATAYRVSWRRTDGGEERSQLVGGDVTAVDLDQLDPGAQYEVQVKALVQNREGTPVSVRVTTGEFCLPIFRGSFEVDVWLSMGILSLLCAIVDTKFYISEEMSTCKIVHIAVSVYTAGSYIPSTAPTTTLRVSEVTQSSARLDWIPLPGATGYILRWRDETDIGRGLSVSLPASSTSYQVTGLRLGRRYRFSVQPTFQSGLGTESSVDERTVCVGGRLDVVFLVPASTDRLSLARPLRELLTSAAGSLNTIGPRDSQVGVVVYGYRPKIWFLLNRHARSDTLLQEIKSTPFDEGQGNNIGEAVTFTRQYLLTPSAGRRPRVPGAVVIIADKRSADNLTLAASNLRATGVLEADPEELRRAVTDGSTQNILYTRDATQLDTLHTDLADLLCGIARIPEVRQNLEKGERGRDGADGRKGEPGRDGLPGREGPRGPEGRPGPPGQTTIDPTLGVKGEKGERGFPGIDGNPGLPGRPGAPGNGSQGLPGIRGTPGEPGSTGPQGPKGDRGERGEPGSATSGGGLPGRKGEPGIPGIPGTPGRPGIDGAKGTPGVPGSPGQDGRPGIPGTPGLSIKVCFLPCFTSGAPGPTGAQGPRGPTGPQGSKGDKVAGESGLPGKPGERGLRGLPGQAGRPGEKGDLGDPGEHGRNGSPGPAGPRGEKGEQVSCLLYFYKFSLYYSTEGSNPVERVPVVQLHVFQGRDGQKGERGLSGPVGPSGPPGPPGAPGSIGPPGPVHLGARGFPGVKGVKGEQGEIGPVGPIGPPGARSVEPGPKGSPGPAGEPGKPGIPGVPGRPGELGEAGKQGDKVKGEKGDKGEAVSAYGDGIVGPQGPRGPPGLAGERGEPGPAGSTGLKGDRGFTGPKGDKGDRGESGEKGRDGSLVSWLSDVGEAGKPGVPGRDGVPGKEGIPGLPGKQGIAGPPGQHGLKGEQGDSGPPGKHVVQQRMICVFTSNQLEQFAGLATGQNQTVTAFQGDPGLPGPAGPPGLQGKTGNPGLPGQRGETGQPGPPGQVGERVSGAAVHIILCAFNLCDLYCHSQGDTVLVGGPAGEKGNKGETGDRGPKGVQGEKGVKGQEGPPGEQGLRGEPGEGGSTGFPGARGPGGQKGEAGQPGVPGEMGLPGKNGLPGNKGAKGEIGIVGMRGLKVFSILCVCMRHSVYSFCVGEPGINGRPGKAGKQGEKGAIGLHGVPGTPGKEGLVGPKGDRGFDGTPGQRGSQGEKGERGSPGIPGPPGPSGAQGPPGNPGPLGPIGAKGPEGLQGQKGERGPIGPAMIGPRGIPGIPGERGEQGEVGPDGAKGDRGEPGMTEDEIREYVRSEMSQHCGESFMQPALLIYDSIVPKIFDLCATFPLSGRELRVVVNTNDPDYEHIYSIEAYDDPLDELLYFTPSANQSDGTVSLCQLPLEEGSCGRYTLRWYFNSQAQACRPFIYSGCEGNENRFVLLEECEEVCLGKAKGMQTHTLVYVRY</sequence>
<feature type="domain" description="Fibronectin type-III" evidence="12">
    <location>
        <begin position="939"/>
        <end position="1028"/>
    </location>
</feature>
<evidence type="ECO:0000256" key="7">
    <source>
        <dbReference type="ARBA" id="ARBA00023157"/>
    </source>
</evidence>
<feature type="compositionally biased region" description="Pro residues" evidence="9">
    <location>
        <begin position="1524"/>
        <end position="1542"/>
    </location>
</feature>
<feature type="domain" description="VWFA" evidence="10">
    <location>
        <begin position="1032"/>
        <end position="1162"/>
    </location>
</feature>
<dbReference type="Ensembl" id="ENSLCAT00010044919.1">
    <property type="protein sequence ID" value="ENSLCAP00010043839.1"/>
    <property type="gene ID" value="ENSLCAG00010020406.1"/>
</dbReference>
<name>A0A4W6EXF1_LATCA</name>
<organism evidence="13 14">
    <name type="scientific">Lates calcarifer</name>
    <name type="common">Barramundi</name>
    <name type="synonym">Holocentrus calcarifer</name>
    <dbReference type="NCBI Taxonomy" id="8187"/>
    <lineage>
        <taxon>Eukaryota</taxon>
        <taxon>Metazoa</taxon>
        <taxon>Chordata</taxon>
        <taxon>Craniata</taxon>
        <taxon>Vertebrata</taxon>
        <taxon>Euteleostomi</taxon>
        <taxon>Actinopterygii</taxon>
        <taxon>Neopterygii</taxon>
        <taxon>Teleostei</taxon>
        <taxon>Neoteleostei</taxon>
        <taxon>Acanthomorphata</taxon>
        <taxon>Carangaria</taxon>
        <taxon>Carangaria incertae sedis</taxon>
        <taxon>Centropomidae</taxon>
        <taxon>Lates</taxon>
    </lineage>
</organism>
<feature type="region of interest" description="Disordered" evidence="9">
    <location>
        <begin position="1214"/>
        <end position="1380"/>
    </location>
</feature>
<feature type="domain" description="Fibronectin type-III" evidence="12">
    <location>
        <begin position="701"/>
        <end position="788"/>
    </location>
</feature>
<dbReference type="Gene3D" id="2.60.40.10">
    <property type="entry name" value="Immunoglobulins"/>
    <property type="match status" value="8"/>
</dbReference>
<dbReference type="FunFam" id="4.10.410.10:FF:000020">
    <property type="entry name" value="Collagen, type VI, alpha 3"/>
    <property type="match status" value="1"/>
</dbReference>
<feature type="compositionally biased region" description="Gly residues" evidence="9">
    <location>
        <begin position="1895"/>
        <end position="1913"/>
    </location>
</feature>
<dbReference type="PROSITE" id="PS50853">
    <property type="entry name" value="FN3"/>
    <property type="match status" value="7"/>
</dbReference>
<dbReference type="SMART" id="SM00131">
    <property type="entry name" value="KU"/>
    <property type="match status" value="1"/>
</dbReference>
<dbReference type="Gene3D" id="1.20.5.320">
    <property type="entry name" value="6-Phosphogluconate Dehydrogenase, domain 3"/>
    <property type="match status" value="1"/>
</dbReference>
<keyword evidence="7" id="KW-1015">Disulfide bond</keyword>
<feature type="compositionally biased region" description="Low complexity" evidence="9">
    <location>
        <begin position="2073"/>
        <end position="2088"/>
    </location>
</feature>
<feature type="domain" description="Fibronectin type-III" evidence="12">
    <location>
        <begin position="791"/>
        <end position="882"/>
    </location>
</feature>
<dbReference type="InterPro" id="IPR036465">
    <property type="entry name" value="vWFA_dom_sf"/>
</dbReference>
<feature type="domain" description="BPTI/Kunitz inhibitor" evidence="11">
    <location>
        <begin position="2205"/>
        <end position="2255"/>
    </location>
</feature>
<dbReference type="PROSITE" id="PS50234">
    <property type="entry name" value="VWFA"/>
    <property type="match status" value="2"/>
</dbReference>
<comment type="subcellular location">
    <subcellularLocation>
        <location evidence="1">Secreted</location>
        <location evidence="1">Extracellular space</location>
        <location evidence="1">Extracellular matrix</location>
    </subcellularLocation>
</comment>
<feature type="compositionally biased region" description="Basic and acidic residues" evidence="9">
    <location>
        <begin position="1214"/>
        <end position="1247"/>
    </location>
</feature>
<dbReference type="SUPFAM" id="SSF57362">
    <property type="entry name" value="BPTI-like"/>
    <property type="match status" value="1"/>
</dbReference>
<dbReference type="PANTHER" id="PTHR37456:SF6">
    <property type="entry name" value="COLLAGEN ALPHA-1(XXIII) CHAIN-LIKE ISOFORM X2"/>
    <property type="match status" value="1"/>
</dbReference>
<feature type="region of interest" description="Disordered" evidence="9">
    <location>
        <begin position="1776"/>
        <end position="1821"/>
    </location>
</feature>
<feature type="compositionally biased region" description="Basic and acidic residues" evidence="9">
    <location>
        <begin position="1858"/>
        <end position="1869"/>
    </location>
</feature>
<dbReference type="InterPro" id="IPR036880">
    <property type="entry name" value="Kunitz_BPTI_sf"/>
</dbReference>
<dbReference type="Gene3D" id="4.10.410.10">
    <property type="entry name" value="Pancreatic trypsin inhibitor Kunitz domain"/>
    <property type="match status" value="1"/>
</dbReference>
<feature type="compositionally biased region" description="Basic and acidic residues" evidence="9">
    <location>
        <begin position="1671"/>
        <end position="1686"/>
    </location>
</feature>
<dbReference type="PROSITE" id="PS50279">
    <property type="entry name" value="BPTI_KUNITZ_2"/>
    <property type="match status" value="1"/>
</dbReference>
<dbReference type="InterPro" id="IPR003961">
    <property type="entry name" value="FN3_dom"/>
</dbReference>
<dbReference type="PANTHER" id="PTHR37456">
    <property type="entry name" value="SI:CH211-266K2.1"/>
    <property type="match status" value="1"/>
</dbReference>
<evidence type="ECO:0000256" key="4">
    <source>
        <dbReference type="ARBA" id="ARBA00022729"/>
    </source>
</evidence>
<feature type="domain" description="Fibronectin type-III" evidence="12">
    <location>
        <begin position="318"/>
        <end position="407"/>
    </location>
</feature>
<feature type="region of interest" description="Disordered" evidence="9">
    <location>
        <begin position="1508"/>
        <end position="1747"/>
    </location>
</feature>
<accession>A0A4W6EXF1</accession>
<keyword evidence="8" id="KW-0325">Glycoprotein</keyword>
<dbReference type="InterPro" id="IPR013783">
    <property type="entry name" value="Ig-like_fold"/>
</dbReference>
<dbReference type="Gene3D" id="3.40.50.410">
    <property type="entry name" value="von Willebrand factor, type A domain"/>
    <property type="match status" value="2"/>
</dbReference>
<evidence type="ECO:0000256" key="3">
    <source>
        <dbReference type="ARBA" id="ARBA00022530"/>
    </source>
</evidence>
<keyword evidence="14" id="KW-1185">Reference proteome</keyword>
<proteinExistence type="predicted"/>
<dbReference type="InParanoid" id="A0A4W6EXF1"/>
<dbReference type="InterPro" id="IPR020901">
    <property type="entry name" value="Prtase_inh_Kunz-CS"/>
</dbReference>
<evidence type="ECO:0000256" key="2">
    <source>
        <dbReference type="ARBA" id="ARBA00022525"/>
    </source>
</evidence>
<dbReference type="Pfam" id="PF00092">
    <property type="entry name" value="VWA"/>
    <property type="match status" value="2"/>
</dbReference>
<evidence type="ECO:0000259" key="12">
    <source>
        <dbReference type="PROSITE" id="PS50853"/>
    </source>
</evidence>
<dbReference type="GeneTree" id="ENSGT00940000168023"/>
<evidence type="ECO:0000256" key="6">
    <source>
        <dbReference type="ARBA" id="ARBA00023119"/>
    </source>
</evidence>
<dbReference type="Proteomes" id="UP000314980">
    <property type="component" value="Unassembled WGS sequence"/>
</dbReference>
<evidence type="ECO:0000259" key="10">
    <source>
        <dbReference type="PROSITE" id="PS50234"/>
    </source>
</evidence>
<dbReference type="PROSITE" id="PS00280">
    <property type="entry name" value="BPTI_KUNITZ_1"/>
    <property type="match status" value="1"/>
</dbReference>
<dbReference type="FunFam" id="3.40.50.410:FF:000004">
    <property type="entry name" value="collagen alpha-6(VI) chain"/>
    <property type="match status" value="1"/>
</dbReference>
<reference evidence="13" key="3">
    <citation type="submission" date="2025-09" db="UniProtKB">
        <authorList>
            <consortium name="Ensembl"/>
        </authorList>
    </citation>
    <scope>IDENTIFICATION</scope>
</reference>
<feature type="region of interest" description="Disordered" evidence="9">
    <location>
        <begin position="1978"/>
        <end position="2111"/>
    </location>
</feature>
<dbReference type="CDD" id="cd00063">
    <property type="entry name" value="FN3"/>
    <property type="match status" value="8"/>
</dbReference>
<evidence type="ECO:0000256" key="8">
    <source>
        <dbReference type="ARBA" id="ARBA00023180"/>
    </source>
</evidence>
<keyword evidence="4" id="KW-0732">Signal</keyword>
<dbReference type="Pfam" id="PF00041">
    <property type="entry name" value="fn3"/>
    <property type="match status" value="7"/>
</dbReference>
<evidence type="ECO:0008006" key="15">
    <source>
        <dbReference type="Google" id="ProtNLM"/>
    </source>
</evidence>
<dbReference type="SUPFAM" id="SSF49265">
    <property type="entry name" value="Fibronectin type III"/>
    <property type="match status" value="4"/>
</dbReference>
<dbReference type="PRINTS" id="PR00759">
    <property type="entry name" value="BASICPTASE"/>
</dbReference>
<dbReference type="GO" id="GO:0004867">
    <property type="term" value="F:serine-type endopeptidase inhibitor activity"/>
    <property type="evidence" value="ECO:0007669"/>
    <property type="project" value="InterPro"/>
</dbReference>
<dbReference type="GO" id="GO:0005581">
    <property type="term" value="C:collagen trimer"/>
    <property type="evidence" value="ECO:0007669"/>
    <property type="project" value="UniProtKB-KW"/>
</dbReference>
<reference evidence="14" key="1">
    <citation type="submission" date="2015-09" db="EMBL/GenBank/DDBJ databases">
        <authorList>
            <person name="Sai Rama Sridatta P."/>
        </authorList>
    </citation>
    <scope>NUCLEOTIDE SEQUENCE [LARGE SCALE GENOMIC DNA]</scope>
</reference>
<dbReference type="PRINTS" id="PR00453">
    <property type="entry name" value="VWFADOMAIN"/>
</dbReference>
<protein>
    <recommendedName>
        <fullName evidence="15">Collagen, type VII, alpha 1</fullName>
    </recommendedName>
</protein>
<feature type="compositionally biased region" description="Basic and acidic residues" evidence="9">
    <location>
        <begin position="1443"/>
        <end position="1457"/>
    </location>
</feature>
<feature type="region of interest" description="Disordered" evidence="9">
    <location>
        <begin position="1852"/>
        <end position="1935"/>
    </location>
</feature>
<keyword evidence="6" id="KW-0176">Collagen</keyword>
<dbReference type="SUPFAM" id="SSF53300">
    <property type="entry name" value="vWA-like"/>
    <property type="match status" value="2"/>
</dbReference>
<dbReference type="Pfam" id="PF01391">
    <property type="entry name" value="Collagen"/>
    <property type="match status" value="7"/>
</dbReference>
<evidence type="ECO:0000256" key="5">
    <source>
        <dbReference type="ARBA" id="ARBA00022737"/>
    </source>
</evidence>
<dbReference type="SMART" id="SM00327">
    <property type="entry name" value="VWA"/>
    <property type="match status" value="2"/>
</dbReference>
<feature type="compositionally biased region" description="Basic and acidic residues" evidence="9">
    <location>
        <begin position="1611"/>
        <end position="1625"/>
    </location>
</feature>
<keyword evidence="2" id="KW-0964">Secreted</keyword>
<dbReference type="InterPro" id="IPR002035">
    <property type="entry name" value="VWF_A"/>
</dbReference>
<evidence type="ECO:0000256" key="9">
    <source>
        <dbReference type="SAM" id="MobiDB-lite"/>
    </source>
</evidence>
<dbReference type="InterPro" id="IPR050938">
    <property type="entry name" value="Collagen_Structural_Proteins"/>
</dbReference>
<evidence type="ECO:0000259" key="11">
    <source>
        <dbReference type="PROSITE" id="PS50279"/>
    </source>
</evidence>
<evidence type="ECO:0000256" key="1">
    <source>
        <dbReference type="ARBA" id="ARBA00004498"/>
    </source>
</evidence>
<feature type="domain" description="Fibronectin type-III" evidence="12">
    <location>
        <begin position="612"/>
        <end position="699"/>
    </location>
</feature>
<dbReference type="InterPro" id="IPR008160">
    <property type="entry name" value="Collagen"/>
</dbReference>
<dbReference type="InterPro" id="IPR036116">
    <property type="entry name" value="FN3_sf"/>
</dbReference>
<keyword evidence="5" id="KW-0677">Repeat</keyword>
<dbReference type="SMART" id="SM00060">
    <property type="entry name" value="FN3"/>
    <property type="match status" value="8"/>
</dbReference>
<dbReference type="CDD" id="cd22627">
    <property type="entry name" value="Kunitz_collagen_alpha1_VII"/>
    <property type="match status" value="1"/>
</dbReference>
<dbReference type="InterPro" id="IPR002223">
    <property type="entry name" value="Kunitz_BPTI"/>
</dbReference>
<dbReference type="FunFam" id="2.60.40.10:FF:001333">
    <property type="entry name" value="collagen alpha-1(VII) chain isoform X2"/>
    <property type="match status" value="1"/>
</dbReference>
<feature type="domain" description="Fibronectin type-III" evidence="12">
    <location>
        <begin position="434"/>
        <end position="527"/>
    </location>
</feature>
<feature type="domain" description="VWFA" evidence="10">
    <location>
        <begin position="28"/>
        <end position="200"/>
    </location>
</feature>
<evidence type="ECO:0000313" key="13">
    <source>
        <dbReference type="Ensembl" id="ENSLCAP00010043839.1"/>
    </source>
</evidence>